<sequence length="189" mass="23004">MDQFFHIRMLVSMIVSLSMAHLLKGVAKIIEHPKRKEIYWVHLLWVFYMFIQIIDFWWWEFRLKRVIGWNFGSYCFIILYIVLFYIICSLAFPDDMSDYQSYKDYFYKRKHWFFSFLAAIFLVDIGDTLLKGTEYFKSLGAEYIVRNVVHVVLFLIAARSKNERFQMILVVVALLYSVSWILRKYLFFE</sequence>
<protein>
    <submittedName>
        <fullName evidence="2">Uncharacterized protein</fullName>
    </submittedName>
</protein>
<proteinExistence type="predicted"/>
<feature type="transmembrane region" description="Helical" evidence="1">
    <location>
        <begin position="136"/>
        <end position="158"/>
    </location>
</feature>
<feature type="transmembrane region" description="Helical" evidence="1">
    <location>
        <begin position="165"/>
        <end position="182"/>
    </location>
</feature>
<evidence type="ECO:0000256" key="1">
    <source>
        <dbReference type="SAM" id="Phobius"/>
    </source>
</evidence>
<dbReference type="RefSeq" id="WP_217793907.1">
    <property type="nucleotide sequence ID" value="NZ_JAHSPG010000015.1"/>
</dbReference>
<evidence type="ECO:0000313" key="3">
    <source>
        <dbReference type="Proteomes" id="UP000812270"/>
    </source>
</evidence>
<keyword evidence="1" id="KW-0472">Membrane</keyword>
<dbReference type="Proteomes" id="UP000812270">
    <property type="component" value="Unassembled WGS sequence"/>
</dbReference>
<feature type="transmembrane region" description="Helical" evidence="1">
    <location>
        <begin position="71"/>
        <end position="92"/>
    </location>
</feature>
<feature type="transmembrane region" description="Helical" evidence="1">
    <location>
        <begin position="38"/>
        <end position="59"/>
    </location>
</feature>
<organism evidence="2 3">
    <name type="scientific">Pinibacter aurantiacus</name>
    <dbReference type="NCBI Taxonomy" id="2851599"/>
    <lineage>
        <taxon>Bacteria</taxon>
        <taxon>Pseudomonadati</taxon>
        <taxon>Bacteroidota</taxon>
        <taxon>Chitinophagia</taxon>
        <taxon>Chitinophagales</taxon>
        <taxon>Chitinophagaceae</taxon>
        <taxon>Pinibacter</taxon>
    </lineage>
</organism>
<name>A0A9E2SCI9_9BACT</name>
<accession>A0A9E2SCI9</accession>
<feature type="transmembrane region" description="Helical" evidence="1">
    <location>
        <begin position="6"/>
        <end position="26"/>
    </location>
</feature>
<dbReference type="EMBL" id="JAHSPG010000015">
    <property type="protein sequence ID" value="MBV4359652.1"/>
    <property type="molecule type" value="Genomic_DNA"/>
</dbReference>
<keyword evidence="3" id="KW-1185">Reference proteome</keyword>
<keyword evidence="1" id="KW-1133">Transmembrane helix</keyword>
<evidence type="ECO:0000313" key="2">
    <source>
        <dbReference type="EMBL" id="MBV4359652.1"/>
    </source>
</evidence>
<keyword evidence="1" id="KW-0812">Transmembrane</keyword>
<feature type="transmembrane region" description="Helical" evidence="1">
    <location>
        <begin position="112"/>
        <end position="130"/>
    </location>
</feature>
<reference evidence="2" key="1">
    <citation type="submission" date="2021-06" db="EMBL/GenBank/DDBJ databases">
        <authorList>
            <person name="Huq M.A."/>
        </authorList>
    </citation>
    <scope>NUCLEOTIDE SEQUENCE</scope>
    <source>
        <strain evidence="2">MAH-26</strain>
    </source>
</reference>
<dbReference type="AlphaFoldDB" id="A0A9E2SCI9"/>
<comment type="caution">
    <text evidence="2">The sequence shown here is derived from an EMBL/GenBank/DDBJ whole genome shotgun (WGS) entry which is preliminary data.</text>
</comment>
<gene>
    <name evidence="2" type="ORF">KTO63_20950</name>
</gene>